<dbReference type="InterPro" id="IPR052169">
    <property type="entry name" value="CW_Biosynth-Accessory"/>
</dbReference>
<sequence>MKTKIVIPIFLLIAMIAVFWVVRYSQEQFAVAEAVSTATGQQVPEEVQDVTPTEPAEVLAPPEIRAQVYSVKLAAIGDILVSGSVYRDAHKKNGYDFTTMFEEVKPILSAADLAIANQETMLGGTELGLSEYPRFNSPKEMGTALQEAGIDVMTLANNHTLDRGEKAILNTLDHLDKLGITSLGANRSAEDQARIRTVEKNGVTFSFLAYTYGTNGIPLPKDKPYLVNLIDKEKMKKDIEKAKDLSDVIVVSLHFGNEYERMPNDTQKDLAQFLADQGVQIVIGHHPHVLQPVSWLTGAKGNQTFVAWSLGNFISGQDGKYKEIGGIVGIDVVKKVKGDLMTIELKEPTFLPTFCSKKNYRNYKIKLLEQINPQTYEEIKTHMNQWVPELKFVAP</sequence>
<dbReference type="SUPFAM" id="SSF56300">
    <property type="entry name" value="Metallo-dependent phosphatases"/>
    <property type="match status" value="1"/>
</dbReference>
<reference evidence="4 5" key="1">
    <citation type="submission" date="2021-03" db="EMBL/GenBank/DDBJ databases">
        <title>Genomic Encyclopedia of Type Strains, Phase IV (KMG-IV): sequencing the most valuable type-strain genomes for metagenomic binning, comparative biology and taxonomic classification.</title>
        <authorList>
            <person name="Goeker M."/>
        </authorList>
    </citation>
    <scope>NUCLEOTIDE SEQUENCE [LARGE SCALE GENOMIC DNA]</scope>
    <source>
        <strain evidence="4 5">DSM 24738</strain>
    </source>
</reference>
<dbReference type="Proteomes" id="UP001519343">
    <property type="component" value="Unassembled WGS sequence"/>
</dbReference>
<dbReference type="InterPro" id="IPR029052">
    <property type="entry name" value="Metallo-depent_PP-like"/>
</dbReference>
<dbReference type="CDD" id="cd07381">
    <property type="entry name" value="MPP_CapA"/>
    <property type="match status" value="1"/>
</dbReference>
<accession>A0ABS4GUZ4</accession>
<proteinExistence type="inferred from homology"/>
<dbReference type="EMBL" id="JAGGKT010000016">
    <property type="protein sequence ID" value="MBP1934074.1"/>
    <property type="molecule type" value="Genomic_DNA"/>
</dbReference>
<name>A0ABS4GUZ4_9BACL</name>
<feature type="transmembrane region" description="Helical" evidence="2">
    <location>
        <begin position="5"/>
        <end position="22"/>
    </location>
</feature>
<keyword evidence="2" id="KW-0812">Transmembrane</keyword>
<evidence type="ECO:0000259" key="3">
    <source>
        <dbReference type="SMART" id="SM00854"/>
    </source>
</evidence>
<feature type="domain" description="Capsule synthesis protein CapA" evidence="3">
    <location>
        <begin position="72"/>
        <end position="317"/>
    </location>
</feature>
<dbReference type="PANTHER" id="PTHR33393:SF12">
    <property type="entry name" value="CAPSULE BIOSYNTHESIS PROTEIN CAPA"/>
    <property type="match status" value="1"/>
</dbReference>
<gene>
    <name evidence="4" type="ORF">J2Z37_004091</name>
</gene>
<protein>
    <submittedName>
        <fullName evidence="4">Poly-gamma-glutamate synthesis protein (Capsule biosynthesis protein)</fullName>
    </submittedName>
</protein>
<dbReference type="Gene3D" id="3.60.21.10">
    <property type="match status" value="1"/>
</dbReference>
<evidence type="ECO:0000256" key="1">
    <source>
        <dbReference type="ARBA" id="ARBA00005662"/>
    </source>
</evidence>
<dbReference type="InterPro" id="IPR019079">
    <property type="entry name" value="Capsule_synth_CapA"/>
</dbReference>
<keyword evidence="2" id="KW-1133">Transmembrane helix</keyword>
<evidence type="ECO:0000313" key="4">
    <source>
        <dbReference type="EMBL" id="MBP1934074.1"/>
    </source>
</evidence>
<comment type="similarity">
    <text evidence="1">Belongs to the CapA family.</text>
</comment>
<dbReference type="Pfam" id="PF09587">
    <property type="entry name" value="PGA_cap"/>
    <property type="match status" value="1"/>
</dbReference>
<keyword evidence="2" id="KW-0472">Membrane</keyword>
<comment type="caution">
    <text evidence="4">The sequence shown here is derived from an EMBL/GenBank/DDBJ whole genome shotgun (WGS) entry which is preliminary data.</text>
</comment>
<dbReference type="SMART" id="SM00854">
    <property type="entry name" value="PGA_cap"/>
    <property type="match status" value="1"/>
</dbReference>
<evidence type="ECO:0000313" key="5">
    <source>
        <dbReference type="Proteomes" id="UP001519343"/>
    </source>
</evidence>
<evidence type="ECO:0000256" key="2">
    <source>
        <dbReference type="SAM" id="Phobius"/>
    </source>
</evidence>
<dbReference type="PANTHER" id="PTHR33393">
    <property type="entry name" value="POLYGLUTAMINE SYNTHESIS ACCESSORY PROTEIN RV0574C-RELATED"/>
    <property type="match status" value="1"/>
</dbReference>
<keyword evidence="5" id="KW-1185">Reference proteome</keyword>
<organism evidence="4 5">
    <name type="scientific">Ammoniphilus resinae</name>
    <dbReference type="NCBI Taxonomy" id="861532"/>
    <lineage>
        <taxon>Bacteria</taxon>
        <taxon>Bacillati</taxon>
        <taxon>Bacillota</taxon>
        <taxon>Bacilli</taxon>
        <taxon>Bacillales</taxon>
        <taxon>Paenibacillaceae</taxon>
        <taxon>Aneurinibacillus group</taxon>
        <taxon>Ammoniphilus</taxon>
    </lineage>
</organism>
<dbReference type="RefSeq" id="WP_245203998.1">
    <property type="nucleotide sequence ID" value="NZ_JAGGKT010000016.1"/>
</dbReference>